<accession>A0A370DCT7</accession>
<dbReference type="SUPFAM" id="SSF52833">
    <property type="entry name" value="Thioredoxin-like"/>
    <property type="match status" value="1"/>
</dbReference>
<comment type="caution">
    <text evidence="2">The sequence shown here is derived from an EMBL/GenBank/DDBJ whole genome shotgun (WGS) entry which is preliminary data.</text>
</comment>
<dbReference type="InterPro" id="IPR036249">
    <property type="entry name" value="Thioredoxin-like_sf"/>
</dbReference>
<dbReference type="InterPro" id="IPR010634">
    <property type="entry name" value="DUF1223"/>
</dbReference>
<dbReference type="PANTHER" id="PTHR36057:SF1">
    <property type="entry name" value="LIPOPROTEIN LIPID ATTACHMENT SITE-LIKE PROTEIN, PUTATIVE (DUF1223)-RELATED"/>
    <property type="match status" value="1"/>
</dbReference>
<name>A0A370DCT7_9GAMM</name>
<evidence type="ECO:0000256" key="1">
    <source>
        <dbReference type="SAM" id="SignalP"/>
    </source>
</evidence>
<feature type="chain" id="PRO_5016662008" evidence="1">
    <location>
        <begin position="25"/>
        <end position="240"/>
    </location>
</feature>
<dbReference type="Proteomes" id="UP000254266">
    <property type="component" value="Unassembled WGS sequence"/>
</dbReference>
<evidence type="ECO:0000313" key="3">
    <source>
        <dbReference type="Proteomes" id="UP000254266"/>
    </source>
</evidence>
<dbReference type="EMBL" id="QFXC01000011">
    <property type="protein sequence ID" value="RDH82732.1"/>
    <property type="molecule type" value="Genomic_DNA"/>
</dbReference>
<reference evidence="2 3" key="1">
    <citation type="journal article" date="2018" name="ISME J.">
        <title>Endosymbiont genomes yield clues of tubeworm success.</title>
        <authorList>
            <person name="Li Y."/>
            <person name="Liles M.R."/>
            <person name="Halanych K.M."/>
        </authorList>
    </citation>
    <scope>NUCLEOTIDE SEQUENCE [LARGE SCALE GENOMIC DNA]</scope>
    <source>
        <strain evidence="2">A1464</strain>
    </source>
</reference>
<dbReference type="PANTHER" id="PTHR36057">
    <property type="match status" value="1"/>
</dbReference>
<evidence type="ECO:0000313" key="2">
    <source>
        <dbReference type="EMBL" id="RDH82732.1"/>
    </source>
</evidence>
<protein>
    <submittedName>
        <fullName evidence="2">DUF1223 domain-containing protein</fullName>
    </submittedName>
</protein>
<keyword evidence="1" id="KW-0732">Signal</keyword>
<keyword evidence="3" id="KW-1185">Reference proteome</keyword>
<sequence length="240" mass="27097">MKNAIITLNLILSLTVGYVLTGQAQTFQSTSANTQLLELYSSQGCSSCPPAERWISRQIDNPGLWIDFIPLVFHVDYWDYLGWKDPFSKKQYSQRQRTYHYQGGVSSVYTPGMIANGNEWRGWYRGKTLPESLVKPGILSADLNDNNLHVHYKHKIPLNLNVALLGFSIKTDVKHGENSGELFSENFIVLNKISKLSKNGTWDIELETTSNFVSQRYALAIWINAPGNLQPIQATGGWLD</sequence>
<gene>
    <name evidence="2" type="ORF">DIZ80_10660</name>
</gene>
<dbReference type="AlphaFoldDB" id="A0A370DCT7"/>
<feature type="signal peptide" evidence="1">
    <location>
        <begin position="1"/>
        <end position="24"/>
    </location>
</feature>
<dbReference type="Pfam" id="PF06764">
    <property type="entry name" value="DUF1223"/>
    <property type="match status" value="1"/>
</dbReference>
<proteinExistence type="predicted"/>
<organism evidence="2 3">
    <name type="scientific">endosymbiont of Galathealinum brachiosum</name>
    <dbReference type="NCBI Taxonomy" id="2200906"/>
    <lineage>
        <taxon>Bacteria</taxon>
        <taxon>Pseudomonadati</taxon>
        <taxon>Pseudomonadota</taxon>
        <taxon>Gammaproteobacteria</taxon>
        <taxon>sulfur-oxidizing symbionts</taxon>
    </lineage>
</organism>